<dbReference type="InterPro" id="IPR001647">
    <property type="entry name" value="HTH_TetR"/>
</dbReference>
<proteinExistence type="predicted"/>
<dbReference type="InterPro" id="IPR049445">
    <property type="entry name" value="TetR_SbtR-like_C"/>
</dbReference>
<reference evidence="6" key="2">
    <citation type="submission" date="2023-01" db="EMBL/GenBank/DDBJ databases">
        <authorList>
            <person name="Sun Q."/>
            <person name="Evtushenko L."/>
        </authorList>
    </citation>
    <scope>NUCLEOTIDE SEQUENCE</scope>
    <source>
        <strain evidence="6">VKM B-2789</strain>
    </source>
</reference>
<dbReference type="GO" id="GO:0003700">
    <property type="term" value="F:DNA-binding transcription factor activity"/>
    <property type="evidence" value="ECO:0007669"/>
    <property type="project" value="TreeGrafter"/>
</dbReference>
<keyword evidence="2 4" id="KW-0238">DNA-binding</keyword>
<reference evidence="6" key="1">
    <citation type="journal article" date="2014" name="Int. J. Syst. Evol. Microbiol.">
        <title>Complete genome sequence of Corynebacterium casei LMG S-19264T (=DSM 44701T), isolated from a smear-ripened cheese.</title>
        <authorList>
            <consortium name="US DOE Joint Genome Institute (JGI-PGF)"/>
            <person name="Walter F."/>
            <person name="Albersmeier A."/>
            <person name="Kalinowski J."/>
            <person name="Ruckert C."/>
        </authorList>
    </citation>
    <scope>NUCLEOTIDE SEQUENCE</scope>
    <source>
        <strain evidence="6">VKM B-2789</strain>
    </source>
</reference>
<accession>A0A9W6JZM6</accession>
<evidence type="ECO:0000313" key="6">
    <source>
        <dbReference type="EMBL" id="GLK86087.1"/>
    </source>
</evidence>
<dbReference type="Proteomes" id="UP001143330">
    <property type="component" value="Unassembled WGS sequence"/>
</dbReference>
<keyword evidence="7" id="KW-1185">Reference proteome</keyword>
<feature type="domain" description="HTH tetR-type" evidence="5">
    <location>
        <begin position="18"/>
        <end position="77"/>
    </location>
</feature>
<dbReference type="RefSeq" id="WP_213360193.1">
    <property type="nucleotide sequence ID" value="NZ_BSFM01000017.1"/>
</dbReference>
<dbReference type="InterPro" id="IPR050109">
    <property type="entry name" value="HTH-type_TetR-like_transc_reg"/>
</dbReference>
<evidence type="ECO:0000259" key="5">
    <source>
        <dbReference type="PROSITE" id="PS50977"/>
    </source>
</evidence>
<protein>
    <submittedName>
        <fullName evidence="6">TetR family transcriptional regulator</fullName>
    </submittedName>
</protein>
<evidence type="ECO:0000256" key="3">
    <source>
        <dbReference type="ARBA" id="ARBA00023163"/>
    </source>
</evidence>
<evidence type="ECO:0000256" key="2">
    <source>
        <dbReference type="ARBA" id="ARBA00023125"/>
    </source>
</evidence>
<dbReference type="EMBL" id="BSFM01000017">
    <property type="protein sequence ID" value="GLK86087.1"/>
    <property type="molecule type" value="Genomic_DNA"/>
</dbReference>
<evidence type="ECO:0000256" key="4">
    <source>
        <dbReference type="PROSITE-ProRule" id="PRU00335"/>
    </source>
</evidence>
<dbReference type="GO" id="GO:0000976">
    <property type="term" value="F:transcription cis-regulatory region binding"/>
    <property type="evidence" value="ECO:0007669"/>
    <property type="project" value="TreeGrafter"/>
</dbReference>
<organism evidence="6 7">
    <name type="scientific">Ancylobacter defluvii</name>
    <dbReference type="NCBI Taxonomy" id="1282440"/>
    <lineage>
        <taxon>Bacteria</taxon>
        <taxon>Pseudomonadati</taxon>
        <taxon>Pseudomonadota</taxon>
        <taxon>Alphaproteobacteria</taxon>
        <taxon>Hyphomicrobiales</taxon>
        <taxon>Xanthobacteraceae</taxon>
        <taxon>Ancylobacter</taxon>
    </lineage>
</organism>
<keyword evidence="1" id="KW-0805">Transcription regulation</keyword>
<evidence type="ECO:0000313" key="7">
    <source>
        <dbReference type="Proteomes" id="UP001143330"/>
    </source>
</evidence>
<comment type="caution">
    <text evidence="6">The sequence shown here is derived from an EMBL/GenBank/DDBJ whole genome shotgun (WGS) entry which is preliminary data.</text>
</comment>
<keyword evidence="3" id="KW-0804">Transcription</keyword>
<dbReference type="PRINTS" id="PR00455">
    <property type="entry name" value="HTHTETR"/>
</dbReference>
<dbReference type="Gene3D" id="1.10.357.10">
    <property type="entry name" value="Tetracycline Repressor, domain 2"/>
    <property type="match status" value="1"/>
</dbReference>
<gene>
    <name evidence="6" type="ORF">GCM10017653_41570</name>
</gene>
<sequence length="210" mass="22544">MSTDVVSGEPSRLRADARRNRERILRTAMRHFSLHGINASLEEIAREAEVGAGTLYRHFPSREALLAAALEDQQKELLACAQRAGKLADSGAALGAWLGALQDYLRSFNGLPAPVLAAVKERESPLCLSCNALVSLTDEFLVRAQQDGRARATVTANELFLSALGIAWVLNRAEACGTTRQALEKVLAHGYLAATDEPPAPMMTAPPPGD</sequence>
<dbReference type="SUPFAM" id="SSF46689">
    <property type="entry name" value="Homeodomain-like"/>
    <property type="match status" value="1"/>
</dbReference>
<dbReference type="InterPro" id="IPR009057">
    <property type="entry name" value="Homeodomain-like_sf"/>
</dbReference>
<dbReference type="Pfam" id="PF00440">
    <property type="entry name" value="TetR_N"/>
    <property type="match status" value="1"/>
</dbReference>
<dbReference type="PANTHER" id="PTHR30055:SF234">
    <property type="entry name" value="HTH-TYPE TRANSCRIPTIONAL REGULATOR BETI"/>
    <property type="match status" value="1"/>
</dbReference>
<dbReference type="AlphaFoldDB" id="A0A9W6JZM6"/>
<feature type="DNA-binding region" description="H-T-H motif" evidence="4">
    <location>
        <begin position="40"/>
        <end position="59"/>
    </location>
</feature>
<name>A0A9W6JZM6_9HYPH</name>
<dbReference type="PANTHER" id="PTHR30055">
    <property type="entry name" value="HTH-TYPE TRANSCRIPTIONAL REGULATOR RUTR"/>
    <property type="match status" value="1"/>
</dbReference>
<dbReference type="Pfam" id="PF21597">
    <property type="entry name" value="TetR_C_43"/>
    <property type="match status" value="1"/>
</dbReference>
<dbReference type="PROSITE" id="PS50977">
    <property type="entry name" value="HTH_TETR_2"/>
    <property type="match status" value="1"/>
</dbReference>
<evidence type="ECO:0000256" key="1">
    <source>
        <dbReference type="ARBA" id="ARBA00023015"/>
    </source>
</evidence>